<gene>
    <name evidence="7" type="ORF">MACH26_21070</name>
</gene>
<organism evidence="7 8">
    <name type="scientific">Planctobacterium marinum</name>
    <dbReference type="NCBI Taxonomy" id="1631968"/>
    <lineage>
        <taxon>Bacteria</taxon>
        <taxon>Pseudomonadati</taxon>
        <taxon>Pseudomonadota</taxon>
        <taxon>Gammaproteobacteria</taxon>
        <taxon>Alteromonadales</taxon>
        <taxon>Alteromonadaceae</taxon>
        <taxon>Planctobacterium</taxon>
    </lineage>
</organism>
<comment type="similarity">
    <text evidence="2">Belongs to the oxygen-dependent FAD-linked oxidoreductase family.</text>
</comment>
<dbReference type="GO" id="GO:0016491">
    <property type="term" value="F:oxidoreductase activity"/>
    <property type="evidence" value="ECO:0007669"/>
    <property type="project" value="UniProtKB-KW"/>
</dbReference>
<dbReference type="InterPro" id="IPR006094">
    <property type="entry name" value="Oxid_FAD_bind_N"/>
</dbReference>
<dbReference type="PROSITE" id="PS51387">
    <property type="entry name" value="FAD_PCMH"/>
    <property type="match status" value="1"/>
</dbReference>
<dbReference type="Proteomes" id="UP001333710">
    <property type="component" value="Chromosome"/>
</dbReference>
<keyword evidence="3" id="KW-0285">Flavoprotein</keyword>
<dbReference type="InterPro" id="IPR016166">
    <property type="entry name" value="FAD-bd_PCMH"/>
</dbReference>
<dbReference type="Pfam" id="PF01565">
    <property type="entry name" value="FAD_binding_4"/>
    <property type="match status" value="1"/>
</dbReference>
<dbReference type="SUPFAM" id="SSF56176">
    <property type="entry name" value="FAD-binding/transporter-associated domain-like"/>
    <property type="match status" value="1"/>
</dbReference>
<dbReference type="AlphaFoldDB" id="A0AA48KPF1"/>
<comment type="cofactor">
    <cofactor evidence="1">
        <name>FAD</name>
        <dbReference type="ChEBI" id="CHEBI:57692"/>
    </cofactor>
</comment>
<dbReference type="InterPro" id="IPR016169">
    <property type="entry name" value="FAD-bd_PCMH_sub2"/>
</dbReference>
<keyword evidence="8" id="KW-1185">Reference proteome</keyword>
<dbReference type="PANTHER" id="PTHR42973:SF39">
    <property type="entry name" value="FAD-BINDING PCMH-TYPE DOMAIN-CONTAINING PROTEIN"/>
    <property type="match status" value="1"/>
</dbReference>
<keyword evidence="4" id="KW-0274">FAD</keyword>
<dbReference type="RefSeq" id="WP_338292601.1">
    <property type="nucleotide sequence ID" value="NZ_AP027272.1"/>
</dbReference>
<evidence type="ECO:0000259" key="6">
    <source>
        <dbReference type="PROSITE" id="PS51387"/>
    </source>
</evidence>
<evidence type="ECO:0000313" key="7">
    <source>
        <dbReference type="EMBL" id="BDX06586.1"/>
    </source>
</evidence>
<dbReference type="EMBL" id="AP027272">
    <property type="protein sequence ID" value="BDX06586.1"/>
    <property type="molecule type" value="Genomic_DNA"/>
</dbReference>
<reference evidence="7" key="1">
    <citation type="submission" date="2023-01" db="EMBL/GenBank/DDBJ databases">
        <title>Complete genome sequence of Planctobacterium marinum strain Dej080120_11.</title>
        <authorList>
            <person name="Ueki S."/>
            <person name="Maruyama F."/>
        </authorList>
    </citation>
    <scope>NUCLEOTIDE SEQUENCE</scope>
    <source>
        <strain evidence="7">Dej080120_11</strain>
    </source>
</reference>
<dbReference type="PANTHER" id="PTHR42973">
    <property type="entry name" value="BINDING OXIDOREDUCTASE, PUTATIVE (AFU_ORTHOLOGUE AFUA_1G17690)-RELATED"/>
    <property type="match status" value="1"/>
</dbReference>
<dbReference type="KEGG" id="pmaw:MACH26_21070"/>
<evidence type="ECO:0000256" key="5">
    <source>
        <dbReference type="ARBA" id="ARBA00023002"/>
    </source>
</evidence>
<evidence type="ECO:0000256" key="2">
    <source>
        <dbReference type="ARBA" id="ARBA00005466"/>
    </source>
</evidence>
<dbReference type="Gene3D" id="3.30.465.10">
    <property type="match status" value="1"/>
</dbReference>
<feature type="domain" description="FAD-binding PCMH-type" evidence="6">
    <location>
        <begin position="92"/>
        <end position="263"/>
    </location>
</feature>
<protein>
    <recommendedName>
        <fullName evidence="6">FAD-binding PCMH-type domain-containing protein</fullName>
    </recommendedName>
</protein>
<accession>A0AA48KPF1</accession>
<sequence length="613" mass="68386">MTQSKRLNISATTPVLHSVEHMEPDIKEPMQQRREVLYVFSDIVNNAQLFFEAMIAQGFDKNRLLTPTNNGTSQVAGLNTYQTESLVFNTRYQYHPFAIAMCQSTQDVVMTYKTAVKYNLPVRVRTGGHDHAGESSGDNTVLIDVTGIKPEISIDKHGVATIGAGYRFYQLTPALAQKDKMLPHGTCATVALSGFIQGGGWGPWTRKHGMCCEHLREATVVLGDGSIIQATEDNHSEILWALRGGGGMSYGIVTEWKVQTFDLPKEIHRFTIEWNTPCTTKLADDCPTPSHEYPTIDILQEWEEAINGQNEALLGTNLKINAIPFEGDFDKEYEKGLYHHCLMYGYWEGDDKTLLDFIDQAFSKTGGKNGHIVIYPANGAGQTDPAAKYPSNLMGDWGRNSLADVSQYSGYGLGKTALLEGTPFTPDYDAPAPHKISSKLVPSSASGLWTDTSRKQLIQTLSSNLLSPQNEQLGLFSYVTLGAITGEFYQNMNISQEDACQGPEKVDGVLGVAFPYRPCQYTIQYQTWWNESIKNKIELQTNEVFVDTNRAMDWIDVSQSTKIDGAYGAFISFKDPGIATKIYFQENYEPLKAIKKSYVKDIYNHLRTRKTII</sequence>
<evidence type="ECO:0000256" key="1">
    <source>
        <dbReference type="ARBA" id="ARBA00001974"/>
    </source>
</evidence>
<dbReference type="GO" id="GO:0071949">
    <property type="term" value="F:FAD binding"/>
    <property type="evidence" value="ECO:0007669"/>
    <property type="project" value="InterPro"/>
</dbReference>
<keyword evidence="5" id="KW-0560">Oxidoreductase</keyword>
<dbReference type="InterPro" id="IPR050416">
    <property type="entry name" value="FAD-linked_Oxidoreductase"/>
</dbReference>
<proteinExistence type="inferred from homology"/>
<dbReference type="InterPro" id="IPR036318">
    <property type="entry name" value="FAD-bd_PCMH-like_sf"/>
</dbReference>
<name>A0AA48KPF1_9ALTE</name>
<evidence type="ECO:0000256" key="3">
    <source>
        <dbReference type="ARBA" id="ARBA00022630"/>
    </source>
</evidence>
<evidence type="ECO:0000313" key="8">
    <source>
        <dbReference type="Proteomes" id="UP001333710"/>
    </source>
</evidence>
<evidence type="ECO:0000256" key="4">
    <source>
        <dbReference type="ARBA" id="ARBA00022827"/>
    </source>
</evidence>